<sequence>MVSHNDSNKQDTDNIPEKIKKILSKKIAENRLNISSDGAVLTPPPSQEEIIMSLEERLHKMTSAYTLGLEETKSDFFDCLKYLNEHFYFDRPPDFQVEKDDPKGSLKLTVKKHIFPLIRSSMNTIFERQRLFNAELVKLLNHLTEVLGNQRDYNMDVMKFCERMIDHYRTMEQMERRLDDFFCYATRIAILEEDMELLKEKIDSLEKQNNKNAK</sequence>
<name>A0ABV6YVS0_UNCC1</name>
<gene>
    <name evidence="1" type="ORF">ACFL27_08920</name>
</gene>
<evidence type="ECO:0000313" key="1">
    <source>
        <dbReference type="EMBL" id="MFC1850299.1"/>
    </source>
</evidence>
<organism evidence="1 2">
    <name type="scientific">candidate division CSSED10-310 bacterium</name>
    <dbReference type="NCBI Taxonomy" id="2855610"/>
    <lineage>
        <taxon>Bacteria</taxon>
        <taxon>Bacteria division CSSED10-310</taxon>
    </lineage>
</organism>
<dbReference type="Proteomes" id="UP001594351">
    <property type="component" value="Unassembled WGS sequence"/>
</dbReference>
<comment type="caution">
    <text evidence="1">The sequence shown here is derived from an EMBL/GenBank/DDBJ whole genome shotgun (WGS) entry which is preliminary data.</text>
</comment>
<reference evidence="1 2" key="1">
    <citation type="submission" date="2024-09" db="EMBL/GenBank/DDBJ databases">
        <title>Laminarin stimulates single cell rates of sulfate reduction while oxygen inhibits transcriptomic activity in coastal marine sediment.</title>
        <authorList>
            <person name="Lindsay M."/>
            <person name="Orcutt B."/>
            <person name="Emerson D."/>
            <person name="Stepanauskas R."/>
            <person name="D'Angelo T."/>
        </authorList>
    </citation>
    <scope>NUCLEOTIDE SEQUENCE [LARGE SCALE GENOMIC DNA]</scope>
    <source>
        <strain evidence="1">SAG AM-311-K15</strain>
    </source>
</reference>
<evidence type="ECO:0000313" key="2">
    <source>
        <dbReference type="Proteomes" id="UP001594351"/>
    </source>
</evidence>
<keyword evidence="2" id="KW-1185">Reference proteome</keyword>
<protein>
    <submittedName>
        <fullName evidence="1">Uncharacterized protein</fullName>
    </submittedName>
</protein>
<proteinExistence type="predicted"/>
<dbReference type="EMBL" id="JBHPBY010000089">
    <property type="protein sequence ID" value="MFC1850299.1"/>
    <property type="molecule type" value="Genomic_DNA"/>
</dbReference>
<accession>A0ABV6YVS0</accession>